<keyword evidence="2" id="KW-1185">Reference proteome</keyword>
<protein>
    <submittedName>
        <fullName evidence="1">Uncharacterized protein</fullName>
    </submittedName>
</protein>
<dbReference type="PROSITE" id="PS51257">
    <property type="entry name" value="PROKAR_LIPOPROTEIN"/>
    <property type="match status" value="1"/>
</dbReference>
<comment type="caution">
    <text evidence="1">The sequence shown here is derived from an EMBL/GenBank/DDBJ whole genome shotgun (WGS) entry which is preliminary data.</text>
</comment>
<name>A0A812DGQ6_ACAPH</name>
<organism evidence="1 2">
    <name type="scientific">Acanthosepion pharaonis</name>
    <name type="common">Pharaoh cuttlefish</name>
    <name type="synonym">Sepia pharaonis</name>
    <dbReference type="NCBI Taxonomy" id="158019"/>
    <lineage>
        <taxon>Eukaryota</taxon>
        <taxon>Metazoa</taxon>
        <taxon>Spiralia</taxon>
        <taxon>Lophotrochozoa</taxon>
        <taxon>Mollusca</taxon>
        <taxon>Cephalopoda</taxon>
        <taxon>Coleoidea</taxon>
        <taxon>Decapodiformes</taxon>
        <taxon>Sepiida</taxon>
        <taxon>Sepiina</taxon>
        <taxon>Sepiidae</taxon>
        <taxon>Acanthosepion</taxon>
    </lineage>
</organism>
<evidence type="ECO:0000313" key="1">
    <source>
        <dbReference type="EMBL" id="CAE1299703.1"/>
    </source>
</evidence>
<evidence type="ECO:0000313" key="2">
    <source>
        <dbReference type="Proteomes" id="UP000597762"/>
    </source>
</evidence>
<dbReference type="AlphaFoldDB" id="A0A812DGQ6"/>
<dbReference type="EMBL" id="CAHIKZ030003399">
    <property type="protein sequence ID" value="CAE1299703.1"/>
    <property type="molecule type" value="Genomic_DNA"/>
</dbReference>
<accession>A0A812DGQ6</accession>
<proteinExistence type="predicted"/>
<dbReference type="Proteomes" id="UP000597762">
    <property type="component" value="Unassembled WGS sequence"/>
</dbReference>
<sequence>MKCLKHPMTCLSVCFPPLPVIQSVTFLLVISCNLSSPEFIQSCFPSLLSLVTSSPEISGYSRPMKCPSPATSGVFAFLPFGYSIISSSLLSHLFNPCFSSLVISLNPLSQGVAILVQLNALNSHDVTVCLLSSPSVIQSVLFPPCYLIYSIHYFSSLVICVTPSSPEVCLFSSINALNTMTSQCVCFPPLQLFNPCFPSLLSHQRHSVFAFLPFSYSIKYFSSLLSHANLQSETFIRPMKYLKHPRRHSIVAFTPSVIQSAFPPCYLVTPSVKFATVLVQQMRPKLTAASPVCLFPPIRYLIHCFPPCYLIYFNRAFPSLLSHVTPSSPEVCLFSSNEMPLKPMTSQCVLLSPSVIQSRAFLVLVISCNPPSSPGCVYSRPMASNETLNTHDVTGVCFPPLLFNRAFPLLSHVTPQSSQLFYSRPMKCLFLPVTSVCLLSSLQLFNPCFSPLLSPTPCSPELFCFPPLQLFNPCFSLLLLSHVTPSSPECYSIRAFPSLVISCNPPVRGDYSRPINALNTMTSQCVCFPPPFSYSVLFPPLLSHLFNPCFSLLVISCNPLMSQRFSSLSVICLFSSIVQRCECRPINTHDVSVCLLSPPLQLFKPVLFPSLVISCNPSSPVIQSCFFLLVISCNPSSPEVCLFRPRKCLKHLEMSQFVCFFPPFSYSIRAFPSLVISCNPSSPGVIQSVLSLLVVCVTPSSPELFNPCFSLLIYLINPPVKRCDYSRPMKCLKHLMTSQFVCFSSLLVIQSVFFPPLLSHSVYFSSFSYSIRLFTPCYLHVASSPRECILVQWYYTTPLDVTVCLLSSPSVIQSVLFPPVISYNPLQSRGVSISRQ</sequence>
<reference evidence="1" key="1">
    <citation type="submission" date="2021-01" db="EMBL/GenBank/DDBJ databases">
        <authorList>
            <person name="Li R."/>
            <person name="Bekaert M."/>
        </authorList>
    </citation>
    <scope>NUCLEOTIDE SEQUENCE</scope>
    <source>
        <strain evidence="1">Farmed</strain>
    </source>
</reference>
<gene>
    <name evidence="1" type="ORF">SPHA_53378</name>
</gene>